<evidence type="ECO:0000313" key="2">
    <source>
        <dbReference type="Proteomes" id="UP000308600"/>
    </source>
</evidence>
<accession>A0ACD3BIF8</accession>
<keyword evidence="2" id="KW-1185">Reference proteome</keyword>
<proteinExistence type="predicted"/>
<gene>
    <name evidence="1" type="ORF">BDN72DRAFT_830017</name>
</gene>
<protein>
    <submittedName>
        <fullName evidence="1">PTH2-domain-containing protein</fullName>
    </submittedName>
</protein>
<dbReference type="Proteomes" id="UP000308600">
    <property type="component" value="Unassembled WGS sequence"/>
</dbReference>
<evidence type="ECO:0000313" key="1">
    <source>
        <dbReference type="EMBL" id="TFK76852.1"/>
    </source>
</evidence>
<name>A0ACD3BIF8_9AGAR</name>
<sequence length="158" mass="17021">MSEAGGLALLVGASLAVGYYFGATRRSSRPPIGGLASSQDNEEDWKLALVVRTDLKMTTGKIAAQCSHATLACYKDLLTMDKQSLRHWEKTGQTKVTLRCNNQEELLALQTQAQSLKLCAHSIQDAGRTQIAAGSRTVLGILGPVRLVNQVTGILRLL</sequence>
<organism evidence="1 2">
    <name type="scientific">Pluteus cervinus</name>
    <dbReference type="NCBI Taxonomy" id="181527"/>
    <lineage>
        <taxon>Eukaryota</taxon>
        <taxon>Fungi</taxon>
        <taxon>Dikarya</taxon>
        <taxon>Basidiomycota</taxon>
        <taxon>Agaricomycotina</taxon>
        <taxon>Agaricomycetes</taxon>
        <taxon>Agaricomycetidae</taxon>
        <taxon>Agaricales</taxon>
        <taxon>Pluteineae</taxon>
        <taxon>Pluteaceae</taxon>
        <taxon>Pluteus</taxon>
    </lineage>
</organism>
<reference evidence="1 2" key="1">
    <citation type="journal article" date="2019" name="Nat. Ecol. Evol.">
        <title>Megaphylogeny resolves global patterns of mushroom evolution.</title>
        <authorList>
            <person name="Varga T."/>
            <person name="Krizsan K."/>
            <person name="Foldi C."/>
            <person name="Dima B."/>
            <person name="Sanchez-Garcia M."/>
            <person name="Sanchez-Ramirez S."/>
            <person name="Szollosi G.J."/>
            <person name="Szarkandi J.G."/>
            <person name="Papp V."/>
            <person name="Albert L."/>
            <person name="Andreopoulos W."/>
            <person name="Angelini C."/>
            <person name="Antonin V."/>
            <person name="Barry K.W."/>
            <person name="Bougher N.L."/>
            <person name="Buchanan P."/>
            <person name="Buyck B."/>
            <person name="Bense V."/>
            <person name="Catcheside P."/>
            <person name="Chovatia M."/>
            <person name="Cooper J."/>
            <person name="Damon W."/>
            <person name="Desjardin D."/>
            <person name="Finy P."/>
            <person name="Geml J."/>
            <person name="Haridas S."/>
            <person name="Hughes K."/>
            <person name="Justo A."/>
            <person name="Karasinski D."/>
            <person name="Kautmanova I."/>
            <person name="Kiss B."/>
            <person name="Kocsube S."/>
            <person name="Kotiranta H."/>
            <person name="LaButti K.M."/>
            <person name="Lechner B.E."/>
            <person name="Liimatainen K."/>
            <person name="Lipzen A."/>
            <person name="Lukacs Z."/>
            <person name="Mihaltcheva S."/>
            <person name="Morgado L.N."/>
            <person name="Niskanen T."/>
            <person name="Noordeloos M.E."/>
            <person name="Ohm R.A."/>
            <person name="Ortiz-Santana B."/>
            <person name="Ovrebo C."/>
            <person name="Racz N."/>
            <person name="Riley R."/>
            <person name="Savchenko A."/>
            <person name="Shiryaev A."/>
            <person name="Soop K."/>
            <person name="Spirin V."/>
            <person name="Szebenyi C."/>
            <person name="Tomsovsky M."/>
            <person name="Tulloss R.E."/>
            <person name="Uehling J."/>
            <person name="Grigoriev I.V."/>
            <person name="Vagvolgyi C."/>
            <person name="Papp T."/>
            <person name="Martin F.M."/>
            <person name="Miettinen O."/>
            <person name="Hibbett D.S."/>
            <person name="Nagy L.G."/>
        </authorList>
    </citation>
    <scope>NUCLEOTIDE SEQUENCE [LARGE SCALE GENOMIC DNA]</scope>
    <source>
        <strain evidence="1 2">NL-1719</strain>
    </source>
</reference>
<dbReference type="EMBL" id="ML208259">
    <property type="protein sequence ID" value="TFK76852.1"/>
    <property type="molecule type" value="Genomic_DNA"/>
</dbReference>